<accession>A0A417YQ55</accession>
<proteinExistence type="predicted"/>
<sequence length="233" mass="26597">MDFIIKLSDNISDFNGYVEVMQLSRRFDGTEEKLADMVKVNERMVNGHYKMTLEQLMTVISESGVTESISTPNLPQHCIKHVWSNRAENQQVVYVEIPKNRWDITYHNQQFENVGFPRMVFKYIVAGAEVTLSHVFAIKETGFIKDDTPLFVFPFSNVNSDGSVCMGGNKLPNINSLVQISTFHSVFFAAPFGNDYGAKTTTGKQLRELFTLLSNNDFEDNWLMPAKIKFEDL</sequence>
<comment type="caution">
    <text evidence="1">The sequence shown here is derived from an EMBL/GenBank/DDBJ whole genome shotgun (WGS) entry which is preliminary data.</text>
</comment>
<dbReference type="Proteomes" id="UP000284416">
    <property type="component" value="Unassembled WGS sequence"/>
</dbReference>
<evidence type="ECO:0000313" key="2">
    <source>
        <dbReference type="Proteomes" id="UP000284416"/>
    </source>
</evidence>
<evidence type="ECO:0008006" key="3">
    <source>
        <dbReference type="Google" id="ProtNLM"/>
    </source>
</evidence>
<dbReference type="OrthoDB" id="1955591at2"/>
<keyword evidence="2" id="KW-1185">Reference proteome</keyword>
<protein>
    <recommendedName>
        <fullName evidence="3">PRTRC system protein B</fullName>
    </recommendedName>
</protein>
<evidence type="ECO:0000313" key="1">
    <source>
        <dbReference type="EMBL" id="RHW35980.1"/>
    </source>
</evidence>
<dbReference type="Pfam" id="PF14460">
    <property type="entry name" value="Prok-E2_D"/>
    <property type="match status" value="1"/>
</dbReference>
<gene>
    <name evidence="1" type="ORF">D1B31_17990</name>
</gene>
<dbReference type="EMBL" id="QWEG01000012">
    <property type="protein sequence ID" value="RHW35980.1"/>
    <property type="molecule type" value="Genomic_DNA"/>
</dbReference>
<dbReference type="AlphaFoldDB" id="A0A417YQ55"/>
<dbReference type="InterPro" id="IPR032787">
    <property type="entry name" value="Prok-E2_D"/>
</dbReference>
<dbReference type="RefSeq" id="WP_118922998.1">
    <property type="nucleotide sequence ID" value="NZ_QWEG01000012.1"/>
</dbReference>
<organism evidence="1 2">
    <name type="scientific">Neobacillus notoginsengisoli</name>
    <dbReference type="NCBI Taxonomy" id="1578198"/>
    <lineage>
        <taxon>Bacteria</taxon>
        <taxon>Bacillati</taxon>
        <taxon>Bacillota</taxon>
        <taxon>Bacilli</taxon>
        <taxon>Bacillales</taxon>
        <taxon>Bacillaceae</taxon>
        <taxon>Neobacillus</taxon>
    </lineage>
</organism>
<reference evidence="1 2" key="1">
    <citation type="journal article" date="2017" name="Int. J. Syst. Evol. Microbiol.">
        <title>Bacillus notoginsengisoli sp. nov., a novel bacterium isolated from the rhizosphere of Panax notoginseng.</title>
        <authorList>
            <person name="Zhang M.Y."/>
            <person name="Cheng J."/>
            <person name="Cai Y."/>
            <person name="Zhang T.Y."/>
            <person name="Wu Y.Y."/>
            <person name="Manikprabhu D."/>
            <person name="Li W.J."/>
            <person name="Zhang Y.X."/>
        </authorList>
    </citation>
    <scope>NUCLEOTIDE SEQUENCE [LARGE SCALE GENOMIC DNA]</scope>
    <source>
        <strain evidence="1 2">JCM 30743</strain>
    </source>
</reference>
<name>A0A417YQ55_9BACI</name>